<dbReference type="InterPro" id="IPR051159">
    <property type="entry name" value="Hexapeptide_acetyltransf"/>
</dbReference>
<keyword evidence="2 5" id="KW-0808">Transferase</keyword>
<proteinExistence type="inferred from homology"/>
<dbReference type="PANTHER" id="PTHR23416:SF23">
    <property type="entry name" value="ACETYLTRANSFERASE C18B11.09C-RELATED"/>
    <property type="match status" value="1"/>
</dbReference>
<dbReference type="InterPro" id="IPR001451">
    <property type="entry name" value="Hexapep"/>
</dbReference>
<dbReference type="Proteomes" id="UP000321816">
    <property type="component" value="Chromosome"/>
</dbReference>
<sequence length="183" mass="20095">MTEREKMIDSALYNAQDEELVRDRYIARRMIRQFNDLHEEHEIDRAEILREILGSTGSNIYVESTFRVDYGYNIHVGNSFYANFDCTLLDPAPIIIGDRCMLAPGVHIYTAAHPLDPEERAGGLEYALPVTIGDDVWIGGRAVINPGVTIGDGAVIASGAVVTKDVPARTVSAGSPAKVIKHL</sequence>
<dbReference type="EC" id="2.3.1.-" evidence="5"/>
<dbReference type="OrthoDB" id="9812571at2"/>
<dbReference type="AlphaFoldDB" id="A0A5C7F5Y1"/>
<evidence type="ECO:0000259" key="4">
    <source>
        <dbReference type="SMART" id="SM01266"/>
    </source>
</evidence>
<dbReference type="KEGG" id="ahal:FTX54_004845"/>
<dbReference type="GO" id="GO:0016407">
    <property type="term" value="F:acetyltransferase activity"/>
    <property type="evidence" value="ECO:0007669"/>
    <property type="project" value="InterPro"/>
</dbReference>
<evidence type="ECO:0000256" key="2">
    <source>
        <dbReference type="ARBA" id="ARBA00022679"/>
    </source>
</evidence>
<keyword evidence="5" id="KW-0012">Acyltransferase</keyword>
<dbReference type="Pfam" id="PF12464">
    <property type="entry name" value="Mac"/>
    <property type="match status" value="1"/>
</dbReference>
<dbReference type="RefSeq" id="WP_147803191.1">
    <property type="nucleotide sequence ID" value="NZ_CP144914.1"/>
</dbReference>
<evidence type="ECO:0000313" key="6">
    <source>
        <dbReference type="Proteomes" id="UP000321816"/>
    </source>
</evidence>
<dbReference type="SUPFAM" id="SSF51161">
    <property type="entry name" value="Trimeric LpxA-like enzymes"/>
    <property type="match status" value="1"/>
</dbReference>
<dbReference type="InterPro" id="IPR024688">
    <property type="entry name" value="Mac_dom"/>
</dbReference>
<dbReference type="GO" id="GO:0008374">
    <property type="term" value="F:O-acyltransferase activity"/>
    <property type="evidence" value="ECO:0007669"/>
    <property type="project" value="TreeGrafter"/>
</dbReference>
<evidence type="ECO:0000256" key="1">
    <source>
        <dbReference type="ARBA" id="ARBA00007274"/>
    </source>
</evidence>
<evidence type="ECO:0000313" key="5">
    <source>
        <dbReference type="EMBL" id="WWD80892.1"/>
    </source>
</evidence>
<dbReference type="FunFam" id="2.160.10.10:FF:000008">
    <property type="entry name" value="Maltose O-acetyltransferase"/>
    <property type="match status" value="1"/>
</dbReference>
<feature type="domain" description="Maltose/galactoside acetyltransferase" evidence="4">
    <location>
        <begin position="4"/>
        <end position="58"/>
    </location>
</feature>
<evidence type="ECO:0000256" key="3">
    <source>
        <dbReference type="ARBA" id="ARBA00022737"/>
    </source>
</evidence>
<dbReference type="SMART" id="SM01266">
    <property type="entry name" value="Mac"/>
    <property type="match status" value="1"/>
</dbReference>
<gene>
    <name evidence="5" type="ORF">FTX54_004845</name>
</gene>
<accession>A0A5C7F5Y1</accession>
<organism evidence="5 6">
    <name type="scientific">Alkalicoccus halolimnae</name>
    <dbReference type="NCBI Taxonomy" id="1667239"/>
    <lineage>
        <taxon>Bacteria</taxon>
        <taxon>Bacillati</taxon>
        <taxon>Bacillota</taxon>
        <taxon>Bacilli</taxon>
        <taxon>Bacillales</taxon>
        <taxon>Bacillaceae</taxon>
        <taxon>Alkalicoccus</taxon>
    </lineage>
</organism>
<dbReference type="Pfam" id="PF00132">
    <property type="entry name" value="Hexapep"/>
    <property type="match status" value="1"/>
</dbReference>
<dbReference type="Gene3D" id="2.160.10.10">
    <property type="entry name" value="Hexapeptide repeat proteins"/>
    <property type="match status" value="1"/>
</dbReference>
<keyword evidence="3" id="KW-0677">Repeat</keyword>
<dbReference type="InterPro" id="IPR011004">
    <property type="entry name" value="Trimer_LpxA-like_sf"/>
</dbReference>
<dbReference type="GO" id="GO:0005829">
    <property type="term" value="C:cytosol"/>
    <property type="evidence" value="ECO:0007669"/>
    <property type="project" value="TreeGrafter"/>
</dbReference>
<reference evidence="5 6" key="1">
    <citation type="submission" date="2024-01" db="EMBL/GenBank/DDBJ databases">
        <title>Complete Genome Sequence of Alkalicoccus halolimnae BZ-SZ-XJ29T, a Moderately Halophilic Bacterium Isolated from a Salt Lake.</title>
        <authorList>
            <person name="Zhao B."/>
        </authorList>
    </citation>
    <scope>NUCLEOTIDE SEQUENCE [LARGE SCALE GENOMIC DNA]</scope>
    <source>
        <strain evidence="5 6">BZ-SZ-XJ29</strain>
    </source>
</reference>
<name>A0A5C7F5Y1_9BACI</name>
<keyword evidence="6" id="KW-1185">Reference proteome</keyword>
<protein>
    <submittedName>
        <fullName evidence="5">Sugar O-acetyltransferase</fullName>
        <ecNumber evidence="5">2.3.1.-</ecNumber>
    </submittedName>
</protein>
<comment type="similarity">
    <text evidence="1">Belongs to the transferase hexapeptide repeat family.</text>
</comment>
<dbReference type="EMBL" id="CP144914">
    <property type="protein sequence ID" value="WWD80892.1"/>
    <property type="molecule type" value="Genomic_DNA"/>
</dbReference>
<dbReference type="InterPro" id="IPR018357">
    <property type="entry name" value="Hexapep_transf_CS"/>
</dbReference>
<dbReference type="PROSITE" id="PS00101">
    <property type="entry name" value="HEXAPEP_TRANSFERASES"/>
    <property type="match status" value="1"/>
</dbReference>
<dbReference type="CDD" id="cd03357">
    <property type="entry name" value="LbH_MAT_GAT"/>
    <property type="match status" value="1"/>
</dbReference>
<dbReference type="PANTHER" id="PTHR23416">
    <property type="entry name" value="SIALIC ACID SYNTHASE-RELATED"/>
    <property type="match status" value="1"/>
</dbReference>